<dbReference type="AlphaFoldDB" id="A0A8E2AXU7"/>
<reference evidence="1 2" key="1">
    <citation type="submission" date="2016-07" db="EMBL/GenBank/DDBJ databases">
        <title>Draft genome of the white-rot fungus Obba rivulosa 3A-2.</title>
        <authorList>
            <consortium name="DOE Joint Genome Institute"/>
            <person name="Miettinen O."/>
            <person name="Riley R."/>
            <person name="Acob R."/>
            <person name="Barry K."/>
            <person name="Cullen D."/>
            <person name="De Vries R."/>
            <person name="Hainaut M."/>
            <person name="Hatakka A."/>
            <person name="Henrissat B."/>
            <person name="Hilden K."/>
            <person name="Kuo R."/>
            <person name="Labutti K."/>
            <person name="Lipzen A."/>
            <person name="Makela M.R."/>
            <person name="Sandor L."/>
            <person name="Spatafora J.W."/>
            <person name="Grigoriev I.V."/>
            <person name="Hibbett D.S."/>
        </authorList>
    </citation>
    <scope>NUCLEOTIDE SEQUENCE [LARGE SCALE GENOMIC DNA]</scope>
    <source>
        <strain evidence="1 2">3A-2</strain>
    </source>
</reference>
<dbReference type="Proteomes" id="UP000250043">
    <property type="component" value="Unassembled WGS sequence"/>
</dbReference>
<keyword evidence="2" id="KW-1185">Reference proteome</keyword>
<evidence type="ECO:0008006" key="3">
    <source>
        <dbReference type="Google" id="ProtNLM"/>
    </source>
</evidence>
<gene>
    <name evidence="1" type="ORF">OBBRIDRAFT_727011</name>
</gene>
<evidence type="ECO:0000313" key="1">
    <source>
        <dbReference type="EMBL" id="OCH92303.1"/>
    </source>
</evidence>
<dbReference type="InterPro" id="IPR032675">
    <property type="entry name" value="LRR_dom_sf"/>
</dbReference>
<dbReference type="SUPFAM" id="SSF52047">
    <property type="entry name" value="RNI-like"/>
    <property type="match status" value="1"/>
</dbReference>
<evidence type="ECO:0000313" key="2">
    <source>
        <dbReference type="Proteomes" id="UP000250043"/>
    </source>
</evidence>
<dbReference type="EMBL" id="KV722371">
    <property type="protein sequence ID" value="OCH92303.1"/>
    <property type="molecule type" value="Genomic_DNA"/>
</dbReference>
<sequence>MPWAKPPSSVSPLHGVHADILLEITTYLDPSDILHLSLVSSVIHVQAVSALYASVELQGPEQCEATLGMLQECPATARHVRKLVVRPEKHPKPLRHDASRFWDHARVVSRLVRSAARNLDALQAFEWDGEDMLPDDRMWLELRARCPYLRHIGTTFGCYLPSPSSDLFHFNDLIGFSLTFKDGFYAHQLHLPSRESEPVFTRLWDMLIHRCPNLESLSLAGTSTEPSDAARLCSARWPRLRKLTIGDVVFGFSPPPHAPPVQPFLDFLERHPMLEGLHILGHPGIAPVDLAELDPNALPGLRDFSGSLDHLRTLLERGQTVDNAQGANANAAQDHEQGLPSPLPLAKSLRRICFPEPMQLRELTPLMVARTLTGLHALTALKVTFALQSGYDSSGVFRTIVASCPQLLHLDLTCACKPSFYLESFSRSLRSLTRLRTLRLAVVKVPGEEPMHAGAARIALANPRLAHFALAYIPPAAAAHPPPRALEAGRFELVCDAHGLPVALVVSEWRAALVRWTRGGRGWTRRWVCDLRPSGHPDVVRKGWGELLVEKGPAGEEVRLLAFCIVLASVALWGVAWRAAGYRLFSPAWRTVA</sequence>
<accession>A0A8E2AXU7</accession>
<protein>
    <recommendedName>
        <fullName evidence="3">F-box domain-containing protein</fullName>
    </recommendedName>
</protein>
<proteinExistence type="predicted"/>
<dbReference type="OrthoDB" id="2870744at2759"/>
<organism evidence="1 2">
    <name type="scientific">Obba rivulosa</name>
    <dbReference type="NCBI Taxonomy" id="1052685"/>
    <lineage>
        <taxon>Eukaryota</taxon>
        <taxon>Fungi</taxon>
        <taxon>Dikarya</taxon>
        <taxon>Basidiomycota</taxon>
        <taxon>Agaricomycotina</taxon>
        <taxon>Agaricomycetes</taxon>
        <taxon>Polyporales</taxon>
        <taxon>Gelatoporiaceae</taxon>
        <taxon>Obba</taxon>
    </lineage>
</organism>
<dbReference type="Gene3D" id="3.80.10.10">
    <property type="entry name" value="Ribonuclease Inhibitor"/>
    <property type="match status" value="1"/>
</dbReference>
<name>A0A8E2AXU7_9APHY</name>